<dbReference type="EMBL" id="GDHC01000167">
    <property type="protein sequence ID" value="JAQ18462.1"/>
    <property type="molecule type" value="Transcribed_RNA"/>
</dbReference>
<sequence>MESMDKLPRLGYTIGYRAALLMYVQDSETYATRSCHRSVFSQVCRTTGARFCDLDAATELLTTYRQLGSDVNIGDSVLKMCLRNYSSHRYRAWIIDLSLERPRMLWLSIQRWVFTSLLRFHVDFYSLRTRRHSSYFLLYWCYTTGMATSEF</sequence>
<dbReference type="AlphaFoldDB" id="A0A146MHF7"/>
<evidence type="ECO:0000313" key="1">
    <source>
        <dbReference type="EMBL" id="JAQ18462.1"/>
    </source>
</evidence>
<name>A0A146MHF7_LYGHE</name>
<protein>
    <submittedName>
        <fullName evidence="1">Uncharacterized protein</fullName>
    </submittedName>
</protein>
<gene>
    <name evidence="1" type="ORF">g.18818</name>
</gene>
<accession>A0A146MHF7</accession>
<organism evidence="1">
    <name type="scientific">Lygus hesperus</name>
    <name type="common">Western plant bug</name>
    <dbReference type="NCBI Taxonomy" id="30085"/>
    <lineage>
        <taxon>Eukaryota</taxon>
        <taxon>Metazoa</taxon>
        <taxon>Ecdysozoa</taxon>
        <taxon>Arthropoda</taxon>
        <taxon>Hexapoda</taxon>
        <taxon>Insecta</taxon>
        <taxon>Pterygota</taxon>
        <taxon>Neoptera</taxon>
        <taxon>Paraneoptera</taxon>
        <taxon>Hemiptera</taxon>
        <taxon>Heteroptera</taxon>
        <taxon>Panheteroptera</taxon>
        <taxon>Cimicomorpha</taxon>
        <taxon>Miridae</taxon>
        <taxon>Mirini</taxon>
        <taxon>Lygus</taxon>
    </lineage>
</organism>
<proteinExistence type="predicted"/>
<reference evidence="1" key="1">
    <citation type="journal article" date="2016" name="Gigascience">
        <title>De novo construction of an expanded transcriptome assembly for the western tarnished plant bug, Lygus hesperus.</title>
        <authorList>
            <person name="Tassone E.E."/>
            <person name="Geib S.M."/>
            <person name="Hall B."/>
            <person name="Fabrick J.A."/>
            <person name="Brent C.S."/>
            <person name="Hull J.J."/>
        </authorList>
    </citation>
    <scope>NUCLEOTIDE SEQUENCE</scope>
</reference>